<dbReference type="Pfam" id="PF17820">
    <property type="entry name" value="PDZ_6"/>
    <property type="match status" value="1"/>
</dbReference>
<dbReference type="PANTHER" id="PTHR15551">
    <property type="entry name" value="LIM DOMAIN ONLY 7"/>
    <property type="match status" value="1"/>
</dbReference>
<name>A0A8R1Y5F2_ONCVO</name>
<protein>
    <recommendedName>
        <fullName evidence="10">PDZ domain-containing protein</fullName>
    </recommendedName>
</protein>
<feature type="domain" description="LIM zinc-binding" evidence="6">
    <location>
        <begin position="1006"/>
        <end position="1076"/>
    </location>
</feature>
<evidence type="ECO:0000256" key="3">
    <source>
        <dbReference type="ARBA" id="ARBA00023038"/>
    </source>
</evidence>
<dbReference type="EMBL" id="CMVM020000255">
    <property type="status" value="NOT_ANNOTATED_CDS"/>
    <property type="molecule type" value="Genomic_DNA"/>
</dbReference>
<feature type="region of interest" description="Disordered" evidence="5">
    <location>
        <begin position="759"/>
        <end position="783"/>
    </location>
</feature>
<feature type="domain" description="PDZ" evidence="7">
    <location>
        <begin position="506"/>
        <end position="593"/>
    </location>
</feature>
<dbReference type="Pfam" id="PF00412">
    <property type="entry name" value="LIM"/>
    <property type="match status" value="1"/>
</dbReference>
<evidence type="ECO:0000256" key="1">
    <source>
        <dbReference type="ARBA" id="ARBA00022723"/>
    </source>
</evidence>
<feature type="region of interest" description="Disordered" evidence="5">
    <location>
        <begin position="985"/>
        <end position="1011"/>
    </location>
</feature>
<reference evidence="9" key="1">
    <citation type="submission" date="2013-10" db="EMBL/GenBank/DDBJ databases">
        <title>Genome sequencing of Onchocerca volvulus.</title>
        <authorList>
            <person name="Cotton J."/>
            <person name="Tsai J."/>
            <person name="Stanley E."/>
            <person name="Tracey A."/>
            <person name="Holroyd N."/>
            <person name="Lustigman S."/>
            <person name="Berriman M."/>
        </authorList>
    </citation>
    <scope>NUCLEOTIDE SEQUENCE</scope>
</reference>
<dbReference type="GO" id="GO:0032034">
    <property type="term" value="F:myosin II head/neck binding"/>
    <property type="evidence" value="ECO:0007669"/>
    <property type="project" value="TreeGrafter"/>
</dbReference>
<dbReference type="PANTHER" id="PTHR15551:SF3">
    <property type="entry name" value="LIM AND CALPONIN HOMOLOGY DOMAINS-CONTAINING PROTEIN 1"/>
    <property type="match status" value="1"/>
</dbReference>
<dbReference type="Gene3D" id="2.30.42.10">
    <property type="match status" value="1"/>
</dbReference>
<evidence type="ECO:0008006" key="10">
    <source>
        <dbReference type="Google" id="ProtNLM"/>
    </source>
</evidence>
<dbReference type="SMART" id="SM00132">
    <property type="entry name" value="LIM"/>
    <property type="match status" value="1"/>
</dbReference>
<dbReference type="AlphaFoldDB" id="A0A8R1Y5F2"/>
<dbReference type="GO" id="GO:0051496">
    <property type="term" value="P:positive regulation of stress fiber assembly"/>
    <property type="evidence" value="ECO:0007669"/>
    <property type="project" value="TreeGrafter"/>
</dbReference>
<evidence type="ECO:0000256" key="5">
    <source>
        <dbReference type="SAM" id="MobiDB-lite"/>
    </source>
</evidence>
<dbReference type="GO" id="GO:0051893">
    <property type="term" value="P:regulation of focal adhesion assembly"/>
    <property type="evidence" value="ECO:0007669"/>
    <property type="project" value="TreeGrafter"/>
</dbReference>
<dbReference type="InterPro" id="IPR041489">
    <property type="entry name" value="PDZ_6"/>
</dbReference>
<keyword evidence="1 4" id="KW-0479">Metal-binding</keyword>
<dbReference type="OMA" id="HKISYWM"/>
<sequence length="1082" mass="121255">MKFFRKLVPSLSDIAEEDNNSTESLSQSRKYSNLILPSRSSNSWKNIIDRNLSQQQRFIHLKQCHNDDTTYLMYNLWDETIGTTYKVDRISCNLEYSLSFYQQNENDMVNNDNNDNYTVKGIDENTAITKFVPQTAIRIFISPQTEECLTSSPSLLEEHQEDSGIENNCRSSSIDDHSPAASVDFFPSIELNQLDTRNSFTSSLSPSPPNHQQYCYQHLELSSPSILSFPEKSFTHPVPNHSTTATEDNYSTPSTSKLFRTDTITKTDFPEQNQSRSITPQAEQYLGEPSDSDSDFPAPPDYLLPVTVIDQQSIISTNNLYDRSEKLLNYTNMKSNSLSNSLPTIRRDPLSTLTTKRNTSSTTTTDNAIKFPTLRQTNFSCNNNYNKAVIEANSDNIQNEADNSSKSKQAISSFLPYTSTKLSSIQARGNIVGAIDGIYPRTSPKFPRTNRLTNEIHEIPIPKSHLKTVDIQFEDKPGAAYQPSNIDKNNTKMALQNGAGELITVKINLNNSDESDDARKHFGFTITGGKDKNVPIKIDAVIVGTPADEAGLQVGDLLLSINGESVMDKDYQYVVRMLHEAERVGDIELRIRRSDKAVIGPRISAENASSVIDQRSTISFDQKRALFDDKCTTKNSSCKGFRKQKHSPIRKFAAPNANKHSENAASGTVTPVSHNLKDVTVTRSNSALSSVSMLDDDDSRVAYIGGKYAMRHSRERFSSRTSLASSTSCSITGVGNDPDYRVISLHDKPKPGKLADFIPEVERKKNTNDDQDDGTTANTSSIFRRESDADGFVNLYTNEDDNEVPLVLRNYDITPVRSVTTSPIQHKISYWMKKDEAKTMSLPRNIGGEYRRNGYVVPCNFPSITKSIIQRDAVMPEDGTNDIGSNGQTKNSSIDCREWRQIIEQQRLPSPGDPESRNRIDADSKFQFRPNKDTGIHHRLNKKITRYSVQSEPTQIKKFDSGIENLSSADQFLVPKNLSENNRSIASNSSKAYESDESNNRKINNKLPSSTDEPLLSVSGRGAAMIIESLNLFYHLSCFRCYVCKMTLGNGTRGTDVRVRDSKLHCQSCYSNEESDLKFSKV</sequence>
<keyword evidence="9" id="KW-1185">Reference proteome</keyword>
<reference evidence="8" key="2">
    <citation type="submission" date="2022-06" db="UniProtKB">
        <authorList>
            <consortium name="EnsemblMetazoa"/>
        </authorList>
    </citation>
    <scope>IDENTIFICATION</scope>
</reference>
<dbReference type="InterPro" id="IPR036034">
    <property type="entry name" value="PDZ_sf"/>
</dbReference>
<dbReference type="CDD" id="cd00136">
    <property type="entry name" value="PDZ_canonical"/>
    <property type="match status" value="1"/>
</dbReference>
<keyword evidence="3 4" id="KW-0440">LIM domain</keyword>
<evidence type="ECO:0000259" key="7">
    <source>
        <dbReference type="PROSITE" id="PS50106"/>
    </source>
</evidence>
<dbReference type="SMART" id="SM00228">
    <property type="entry name" value="PDZ"/>
    <property type="match status" value="1"/>
</dbReference>
<dbReference type="GO" id="GO:0001725">
    <property type="term" value="C:stress fiber"/>
    <property type="evidence" value="ECO:0007669"/>
    <property type="project" value="TreeGrafter"/>
</dbReference>
<dbReference type="EnsemblMetazoa" id="OVOC9094.1">
    <property type="protein sequence ID" value="OVOC9094.1"/>
    <property type="gene ID" value="WBGene00245903"/>
</dbReference>
<evidence type="ECO:0000256" key="2">
    <source>
        <dbReference type="ARBA" id="ARBA00022833"/>
    </source>
</evidence>
<dbReference type="InterPro" id="IPR001781">
    <property type="entry name" value="Znf_LIM"/>
</dbReference>
<dbReference type="PROSITE" id="PS50106">
    <property type="entry name" value="PDZ"/>
    <property type="match status" value="1"/>
</dbReference>
<dbReference type="GO" id="GO:0046872">
    <property type="term" value="F:metal ion binding"/>
    <property type="evidence" value="ECO:0007669"/>
    <property type="project" value="UniProtKB-KW"/>
</dbReference>
<dbReference type="Gene3D" id="2.10.110.10">
    <property type="entry name" value="Cysteine Rich Protein"/>
    <property type="match status" value="1"/>
</dbReference>
<dbReference type="InterPro" id="IPR001478">
    <property type="entry name" value="PDZ"/>
</dbReference>
<evidence type="ECO:0000313" key="9">
    <source>
        <dbReference type="Proteomes" id="UP000024404"/>
    </source>
</evidence>
<evidence type="ECO:0000313" key="8">
    <source>
        <dbReference type="EnsemblMetazoa" id="OVOC9094.1"/>
    </source>
</evidence>
<dbReference type="CDD" id="cd08368">
    <property type="entry name" value="LIM"/>
    <property type="match status" value="1"/>
</dbReference>
<dbReference type="PROSITE" id="PS50023">
    <property type="entry name" value="LIM_DOMAIN_2"/>
    <property type="match status" value="1"/>
</dbReference>
<evidence type="ECO:0000259" key="6">
    <source>
        <dbReference type="PROSITE" id="PS50023"/>
    </source>
</evidence>
<keyword evidence="2 4" id="KW-0862">Zinc</keyword>
<dbReference type="Proteomes" id="UP000024404">
    <property type="component" value="Unassembled WGS sequence"/>
</dbReference>
<accession>A0A8R1Y5F2</accession>
<proteinExistence type="predicted"/>
<evidence type="ECO:0000256" key="4">
    <source>
        <dbReference type="PROSITE-ProRule" id="PRU00125"/>
    </source>
</evidence>
<organism evidence="8 9">
    <name type="scientific">Onchocerca volvulus</name>
    <dbReference type="NCBI Taxonomy" id="6282"/>
    <lineage>
        <taxon>Eukaryota</taxon>
        <taxon>Metazoa</taxon>
        <taxon>Ecdysozoa</taxon>
        <taxon>Nematoda</taxon>
        <taxon>Chromadorea</taxon>
        <taxon>Rhabditida</taxon>
        <taxon>Spirurina</taxon>
        <taxon>Spiruromorpha</taxon>
        <taxon>Filarioidea</taxon>
        <taxon>Onchocercidae</taxon>
        <taxon>Onchocerca</taxon>
    </lineage>
</organism>
<dbReference type="SUPFAM" id="SSF50156">
    <property type="entry name" value="PDZ domain-like"/>
    <property type="match status" value="1"/>
</dbReference>